<keyword evidence="4" id="KW-1185">Reference proteome</keyword>
<keyword evidence="2" id="KW-0812">Transmembrane</keyword>
<feature type="region of interest" description="Disordered" evidence="1">
    <location>
        <begin position="967"/>
        <end position="1018"/>
    </location>
</feature>
<evidence type="ECO:0000256" key="2">
    <source>
        <dbReference type="SAM" id="Phobius"/>
    </source>
</evidence>
<protein>
    <recommendedName>
        <fullName evidence="5">Sphingomyelin phosphodiesterase 4</fullName>
    </recommendedName>
</protein>
<evidence type="ECO:0008006" key="5">
    <source>
        <dbReference type="Google" id="ProtNLM"/>
    </source>
</evidence>
<feature type="compositionally biased region" description="Polar residues" evidence="1">
    <location>
        <begin position="405"/>
        <end position="425"/>
    </location>
</feature>
<evidence type="ECO:0000313" key="3">
    <source>
        <dbReference type="EMBL" id="KAJ1918879.1"/>
    </source>
</evidence>
<feature type="region of interest" description="Disordered" evidence="1">
    <location>
        <begin position="732"/>
        <end position="799"/>
    </location>
</feature>
<keyword evidence="2" id="KW-0472">Membrane</keyword>
<feature type="region of interest" description="Disordered" evidence="1">
    <location>
        <begin position="1"/>
        <end position="39"/>
    </location>
</feature>
<reference evidence="3" key="1">
    <citation type="submission" date="2022-07" db="EMBL/GenBank/DDBJ databases">
        <title>Phylogenomic reconstructions and comparative analyses of Kickxellomycotina fungi.</title>
        <authorList>
            <person name="Reynolds N.K."/>
            <person name="Stajich J.E."/>
            <person name="Barry K."/>
            <person name="Grigoriev I.V."/>
            <person name="Crous P."/>
            <person name="Smith M.E."/>
        </authorList>
    </citation>
    <scope>NUCLEOTIDE SEQUENCE</scope>
    <source>
        <strain evidence="3">NBRC 100468</strain>
    </source>
</reference>
<dbReference type="OrthoDB" id="5567405at2759"/>
<feature type="region of interest" description="Disordered" evidence="1">
    <location>
        <begin position="281"/>
        <end position="306"/>
    </location>
</feature>
<feature type="compositionally biased region" description="Basic and acidic residues" evidence="1">
    <location>
        <begin position="732"/>
        <end position="746"/>
    </location>
</feature>
<name>A0A9W7ZXY8_9FUNG</name>
<feature type="region of interest" description="Disordered" evidence="1">
    <location>
        <begin position="1035"/>
        <end position="1064"/>
    </location>
</feature>
<accession>A0A9W7ZXY8</accession>
<comment type="caution">
    <text evidence="3">The sequence shown here is derived from an EMBL/GenBank/DDBJ whole genome shotgun (WGS) entry which is preliminary data.</text>
</comment>
<feature type="compositionally biased region" description="Low complexity" evidence="1">
    <location>
        <begin position="760"/>
        <end position="781"/>
    </location>
</feature>
<feature type="compositionally biased region" description="Low complexity" evidence="1">
    <location>
        <begin position="10"/>
        <end position="38"/>
    </location>
</feature>
<feature type="compositionally biased region" description="Polar residues" evidence="1">
    <location>
        <begin position="386"/>
        <end position="397"/>
    </location>
</feature>
<evidence type="ECO:0000313" key="4">
    <source>
        <dbReference type="Proteomes" id="UP001150538"/>
    </source>
</evidence>
<feature type="compositionally biased region" description="Polar residues" evidence="1">
    <location>
        <begin position="967"/>
        <end position="990"/>
    </location>
</feature>
<feature type="transmembrane region" description="Helical" evidence="2">
    <location>
        <begin position="1161"/>
        <end position="1180"/>
    </location>
</feature>
<feature type="region of interest" description="Disordered" evidence="1">
    <location>
        <begin position="386"/>
        <end position="436"/>
    </location>
</feature>
<proteinExistence type="predicted"/>
<keyword evidence="2" id="KW-1133">Transmembrane helix</keyword>
<sequence length="1181" mass="132204">MASQYRLRTPPNLLPNVNVPLQQQQQQQQQQSQEPQSPIEKVRNALGSQSAVIIRNTLFPILQGAWPLEAVNQVTIDTLIALPRLLCQWLQDSTPLGMEEQKAIYDILQPEGPWVNTLIQYHTRLSQRSQGTHNVIYPKSYDLSPHSVDASKSNSSLLDTSPPSICLDADLLPSELQAALKLDPAKSGLPLSYASRFSQEKSQNASSPGMIEFYLDKLEYFLFHFARALVPNPLTEIASKQLLVSSSTNYTSNTNAWLLAALTREYIGFFVPVSVPEQRSELSGRTSGSSSAPSSPTSPSLSPANPEYWKQRINELSPSRPREYSQNVSFHPGSISIDMLDMTDYDVSFELACFFTDTIAMLWLPQIPYKTTIALQSQGIPITSPYQHGQGAYSQRPSHNHSRSYNRLGASSSRNNSPYDASSLGSGPYDSPSKQNKNVLQTDSWNWNPTASQHRAFQRIIVAFDLMALGESQMEDYYSGAGGRAFQDDSKDSYAIRLNMNSTIRDSLRSKCWNTPLCNIISYISVSCSNQAGWRSPWVTQPNGPPSNEPEWVSSIGIILEIWLRYAFPWSHPIYLSRSTERNQDLDDEAVPPIWESRIALITKLVNPFLYSPMISLFMTRVLCCLDIGTKSARGWSIVDPGINDIHSPGVTTILSHPYSPRARAAAAAGRMREKVEDVFHLTHQKINFRDGLAIIERFVSVFRDPYLRSTLSEIEKLHYQRYPDIYDREFGPLDSRRSGTPDFLHRSNSGRSASPFNETPTISRTMSSSSSLSNKATSGSLERDMERPGTPKSSLPSVAANPKLLQALNSILIKNKDSIFGAHQPPQLLNAALLSTFASSLIIPVFNQPKTVGDAFVSHLSQASYIINHRIKLLKDSERSSSTMGEIGEWLSRIFSTTTSAAFSSKYDGDIAGNNANASGLSSRESLTIRIHNLQGVKKRLDRISEKCASLFELSGKYNREYINKSQQPHHSGISSQNSTPLSSLASRFQNERRASHKNGSPYRSDGILPEMSMGSLTPRGRYELKAGLRKFTSESLMATPTGSPSSCRIDSTDSSGESPSFTSLRYRGVESKSIRFRDLTQDPALVPQGPRADRMPRSYENEWILEKTLVWNEVLNDFYQHQILDSIESKFIGTGTIPPRVRNFKINLRWIAAYPNMRFFTMLIFLFFVLRWSLGLMFS</sequence>
<dbReference type="EMBL" id="JANBPU010000036">
    <property type="protein sequence ID" value="KAJ1918879.1"/>
    <property type="molecule type" value="Genomic_DNA"/>
</dbReference>
<gene>
    <name evidence="3" type="ORF">H4219_002329</name>
</gene>
<feature type="compositionally biased region" description="Polar residues" evidence="1">
    <location>
        <begin position="747"/>
        <end position="759"/>
    </location>
</feature>
<organism evidence="3 4">
    <name type="scientific">Mycoemilia scoparia</name>
    <dbReference type="NCBI Taxonomy" id="417184"/>
    <lineage>
        <taxon>Eukaryota</taxon>
        <taxon>Fungi</taxon>
        <taxon>Fungi incertae sedis</taxon>
        <taxon>Zoopagomycota</taxon>
        <taxon>Kickxellomycotina</taxon>
        <taxon>Kickxellomycetes</taxon>
        <taxon>Kickxellales</taxon>
        <taxon>Kickxellaceae</taxon>
        <taxon>Mycoemilia</taxon>
    </lineage>
</organism>
<dbReference type="AlphaFoldDB" id="A0A9W7ZXY8"/>
<dbReference type="Proteomes" id="UP001150538">
    <property type="component" value="Unassembled WGS sequence"/>
</dbReference>
<feature type="compositionally biased region" description="Low complexity" evidence="1">
    <location>
        <begin position="281"/>
        <end position="304"/>
    </location>
</feature>
<evidence type="ECO:0000256" key="1">
    <source>
        <dbReference type="SAM" id="MobiDB-lite"/>
    </source>
</evidence>